<evidence type="ECO:0000256" key="2">
    <source>
        <dbReference type="ARBA" id="ARBA00002280"/>
    </source>
</evidence>
<dbReference type="PANTHER" id="PTHR23402:SF1">
    <property type="entry name" value="PYROGLUTAMYL-PEPTIDASE I"/>
    <property type="match status" value="1"/>
</dbReference>
<sequence>MLAASTMTRMDTNKEVAVPTVLITGIEPFDGETLNPSWEAARQLDGSIIAGARVVARQLPCVIGKVVGVLRHAINEVEPDLVICLGQAGGRSDVSVERVAINVVDARIPDNEGHQPIDEPIVEGGPAAYFSTLPIKAIVRDLRAAGVPASVSSTAGTYNCNTIFYGLAHLIATERPRLRGGFVHVPYLPEMATRHPGAPSLALDVLVRGVKTMVATALAVNQDIKLGAGALH</sequence>
<evidence type="ECO:0000256" key="3">
    <source>
        <dbReference type="ARBA" id="ARBA00004496"/>
    </source>
</evidence>
<evidence type="ECO:0000256" key="7">
    <source>
        <dbReference type="ARBA" id="ARBA00022801"/>
    </source>
</evidence>
<dbReference type="Proteomes" id="UP000494269">
    <property type="component" value="Unassembled WGS sequence"/>
</dbReference>
<proteinExistence type="inferred from homology"/>
<organism evidence="12 13">
    <name type="scientific">Achromobacter kerstersii</name>
    <dbReference type="NCBI Taxonomy" id="1353890"/>
    <lineage>
        <taxon>Bacteria</taxon>
        <taxon>Pseudomonadati</taxon>
        <taxon>Pseudomonadota</taxon>
        <taxon>Betaproteobacteria</taxon>
        <taxon>Burkholderiales</taxon>
        <taxon>Alcaligenaceae</taxon>
        <taxon>Achromobacter</taxon>
    </lineage>
</organism>
<dbReference type="NCBIfam" id="NF009676">
    <property type="entry name" value="PRK13197.1"/>
    <property type="match status" value="1"/>
</dbReference>
<dbReference type="PRINTS" id="PR00706">
    <property type="entry name" value="PYROGLUPTASE"/>
</dbReference>
<evidence type="ECO:0000256" key="9">
    <source>
        <dbReference type="HAMAP-Rule" id="MF_00417"/>
    </source>
</evidence>
<feature type="active site" evidence="9 11">
    <location>
        <position position="160"/>
    </location>
</feature>
<name>A0A6S6Z200_9BURK</name>
<dbReference type="InterPro" id="IPR033694">
    <property type="entry name" value="PGPEP1_Cys_AS"/>
</dbReference>
<dbReference type="InterPro" id="IPR016125">
    <property type="entry name" value="Peptidase_C15-like"/>
</dbReference>
<comment type="subunit">
    <text evidence="9">Homotetramer.</text>
</comment>
<dbReference type="CDD" id="cd00501">
    <property type="entry name" value="Peptidase_C15"/>
    <property type="match status" value="1"/>
</dbReference>
<keyword evidence="6 9" id="KW-0645">Protease</keyword>
<reference evidence="12 13" key="1">
    <citation type="submission" date="2020-04" db="EMBL/GenBank/DDBJ databases">
        <authorList>
            <person name="De Canck E."/>
        </authorList>
    </citation>
    <scope>NUCLEOTIDE SEQUENCE [LARGE SCALE GENOMIC DNA]</scope>
    <source>
        <strain evidence="12 13">LMG 3441</strain>
    </source>
</reference>
<keyword evidence="5 9" id="KW-0963">Cytoplasm</keyword>
<dbReference type="InterPro" id="IPR033693">
    <property type="entry name" value="PGPEP1_Glu_AS"/>
</dbReference>
<dbReference type="PIRSF" id="PIRSF015592">
    <property type="entry name" value="Prld-crbxl_pptds"/>
    <property type="match status" value="1"/>
</dbReference>
<dbReference type="InterPro" id="IPR036440">
    <property type="entry name" value="Peptidase_C15-like_sf"/>
</dbReference>
<evidence type="ECO:0000256" key="5">
    <source>
        <dbReference type="ARBA" id="ARBA00022490"/>
    </source>
</evidence>
<evidence type="ECO:0000256" key="4">
    <source>
        <dbReference type="ARBA" id="ARBA00006641"/>
    </source>
</evidence>
<keyword evidence="8 9" id="KW-0788">Thiol protease</keyword>
<dbReference type="EMBL" id="CADIJQ010000001">
    <property type="protein sequence ID" value="CAB3658229.1"/>
    <property type="molecule type" value="Genomic_DNA"/>
</dbReference>
<dbReference type="HAMAP" id="MF_00417">
    <property type="entry name" value="Pyrrolid_peptidase"/>
    <property type="match status" value="1"/>
</dbReference>
<evidence type="ECO:0000256" key="10">
    <source>
        <dbReference type="PROSITE-ProRule" id="PRU10076"/>
    </source>
</evidence>
<dbReference type="Gene3D" id="3.40.630.20">
    <property type="entry name" value="Peptidase C15, pyroglutamyl peptidase I-like"/>
    <property type="match status" value="1"/>
</dbReference>
<gene>
    <name evidence="9 12" type="primary">pcp</name>
    <name evidence="12" type="ORF">LMG3441_00417</name>
</gene>
<dbReference type="EC" id="3.4.19.3" evidence="9"/>
<dbReference type="GO" id="GO:0005829">
    <property type="term" value="C:cytosol"/>
    <property type="evidence" value="ECO:0007669"/>
    <property type="project" value="InterPro"/>
</dbReference>
<comment type="function">
    <text evidence="2 9">Removes 5-oxoproline from various penultimate amino acid residues except L-proline.</text>
</comment>
<keyword evidence="13" id="KW-1185">Reference proteome</keyword>
<comment type="subcellular location">
    <subcellularLocation>
        <location evidence="3 9">Cytoplasm</location>
    </subcellularLocation>
</comment>
<dbReference type="NCBIfam" id="TIGR00504">
    <property type="entry name" value="pyro_pdase"/>
    <property type="match status" value="1"/>
</dbReference>
<dbReference type="PROSITE" id="PS01334">
    <property type="entry name" value="PYRASE_CYS"/>
    <property type="match status" value="1"/>
</dbReference>
<dbReference type="AlphaFoldDB" id="A0A6S6Z200"/>
<evidence type="ECO:0000256" key="1">
    <source>
        <dbReference type="ARBA" id="ARBA00001770"/>
    </source>
</evidence>
<dbReference type="InterPro" id="IPR000816">
    <property type="entry name" value="Peptidase_C15"/>
</dbReference>
<feature type="active site" evidence="9">
    <location>
        <position position="184"/>
    </location>
</feature>
<evidence type="ECO:0000313" key="13">
    <source>
        <dbReference type="Proteomes" id="UP000494269"/>
    </source>
</evidence>
<evidence type="ECO:0000256" key="6">
    <source>
        <dbReference type="ARBA" id="ARBA00022670"/>
    </source>
</evidence>
<feature type="active site" evidence="9 10">
    <location>
        <position position="97"/>
    </location>
</feature>
<evidence type="ECO:0000313" key="12">
    <source>
        <dbReference type="EMBL" id="CAB3658229.1"/>
    </source>
</evidence>
<accession>A0A6S6Z200</accession>
<protein>
    <recommendedName>
        <fullName evidence="9">Pyrrolidone-carboxylate peptidase</fullName>
        <ecNumber evidence="9">3.4.19.3</ecNumber>
    </recommendedName>
    <alternativeName>
        <fullName evidence="9">5-oxoprolyl-peptidase</fullName>
    </alternativeName>
    <alternativeName>
        <fullName evidence="9">Pyroglutamyl-peptidase I</fullName>
        <shortName evidence="9">PGP-I</shortName>
        <shortName evidence="9">Pyrase</shortName>
    </alternativeName>
</protein>
<comment type="catalytic activity">
    <reaction evidence="1 9 10">
        <text>Release of an N-terminal pyroglutamyl group from a polypeptide, the second amino acid generally not being Pro.</text>
        <dbReference type="EC" id="3.4.19.3"/>
    </reaction>
</comment>
<dbReference type="GO" id="GO:0006508">
    <property type="term" value="P:proteolysis"/>
    <property type="evidence" value="ECO:0007669"/>
    <property type="project" value="UniProtKB-KW"/>
</dbReference>
<dbReference type="GO" id="GO:0016920">
    <property type="term" value="F:pyroglutamyl-peptidase activity"/>
    <property type="evidence" value="ECO:0007669"/>
    <property type="project" value="UniProtKB-UniRule"/>
</dbReference>
<evidence type="ECO:0000256" key="8">
    <source>
        <dbReference type="ARBA" id="ARBA00022807"/>
    </source>
</evidence>
<dbReference type="Pfam" id="PF01470">
    <property type="entry name" value="Peptidase_C15"/>
    <property type="match status" value="1"/>
</dbReference>
<dbReference type="PROSITE" id="PS01333">
    <property type="entry name" value="PYRASE_GLU"/>
    <property type="match status" value="1"/>
</dbReference>
<dbReference type="InterPro" id="IPR029762">
    <property type="entry name" value="PGP-I_bact-type"/>
</dbReference>
<keyword evidence="7 9" id="KW-0378">Hydrolase</keyword>
<dbReference type="PANTHER" id="PTHR23402">
    <property type="entry name" value="PROTEASE FAMILY C15 PYROGLUTAMYL-PEPTIDASE I-RELATED"/>
    <property type="match status" value="1"/>
</dbReference>
<dbReference type="SUPFAM" id="SSF53182">
    <property type="entry name" value="Pyrrolidone carboxyl peptidase (pyroglutamate aminopeptidase)"/>
    <property type="match status" value="1"/>
</dbReference>
<comment type="similarity">
    <text evidence="4 9">Belongs to the peptidase C15 family.</text>
</comment>
<dbReference type="FunFam" id="3.40.630.20:FF:000001">
    <property type="entry name" value="Pyrrolidone-carboxylate peptidase"/>
    <property type="match status" value="1"/>
</dbReference>
<evidence type="ECO:0000256" key="11">
    <source>
        <dbReference type="PROSITE-ProRule" id="PRU10077"/>
    </source>
</evidence>